<evidence type="ECO:0000256" key="6">
    <source>
        <dbReference type="ARBA" id="ARBA00035033"/>
    </source>
</evidence>
<comment type="similarity">
    <text evidence="5">Belongs to the soluble Thoeris ThsA family.</text>
</comment>
<evidence type="ECO:0000256" key="3">
    <source>
        <dbReference type="ARBA" id="ARBA00023118"/>
    </source>
</evidence>
<dbReference type="PROSITE" id="PS50305">
    <property type="entry name" value="SIRTUIN"/>
    <property type="match status" value="1"/>
</dbReference>
<dbReference type="EC" id="3.2.2.5" evidence="4"/>
<dbReference type="AlphaFoldDB" id="A0AA44XUK1"/>
<keyword evidence="1" id="KW-0378">Hydrolase</keyword>
<comment type="caution">
    <text evidence="10">The sequence shown here is derived from an EMBL/GenBank/DDBJ whole genome shotgun (WGS) entry which is preliminary data.</text>
</comment>
<dbReference type="Pfam" id="PF13289">
    <property type="entry name" value="SIR2_2"/>
    <property type="match status" value="1"/>
</dbReference>
<evidence type="ECO:0000256" key="4">
    <source>
        <dbReference type="ARBA" id="ARBA00034327"/>
    </source>
</evidence>
<dbReference type="CDD" id="cd01406">
    <property type="entry name" value="SIR2-like"/>
    <property type="match status" value="1"/>
</dbReference>
<name>A0AA44XUK1_BURVI</name>
<evidence type="ECO:0000256" key="2">
    <source>
        <dbReference type="ARBA" id="ARBA00023027"/>
    </source>
</evidence>
<reference evidence="10 11" key="1">
    <citation type="submission" date="2018-03" db="EMBL/GenBank/DDBJ databases">
        <authorList>
            <person name="Nguyen K."/>
            <person name="Fouts D."/>
            <person name="Sutton G."/>
        </authorList>
    </citation>
    <scope>NUCLEOTIDE SEQUENCE [LARGE SCALE GENOMIC DNA]</scope>
    <source>
        <strain evidence="10 11">AU3578</strain>
    </source>
</reference>
<dbReference type="InterPro" id="IPR029035">
    <property type="entry name" value="DHS-like_NAD/FAD-binding_dom"/>
</dbReference>
<organism evidence="10 11">
    <name type="scientific">Burkholderia vietnamiensis</name>
    <dbReference type="NCBI Taxonomy" id="60552"/>
    <lineage>
        <taxon>Bacteria</taxon>
        <taxon>Pseudomonadati</taxon>
        <taxon>Pseudomonadota</taxon>
        <taxon>Betaproteobacteria</taxon>
        <taxon>Burkholderiales</taxon>
        <taxon>Burkholderiaceae</taxon>
        <taxon>Burkholderia</taxon>
        <taxon>Burkholderia cepacia complex</taxon>
    </lineage>
</organism>
<evidence type="ECO:0000256" key="1">
    <source>
        <dbReference type="ARBA" id="ARBA00022801"/>
    </source>
</evidence>
<dbReference type="Pfam" id="PF18185">
    <property type="entry name" value="STALD"/>
    <property type="match status" value="1"/>
</dbReference>
<evidence type="ECO:0000256" key="8">
    <source>
        <dbReference type="PROSITE-ProRule" id="PRU00236"/>
    </source>
</evidence>
<dbReference type="EMBL" id="PVHK01000230">
    <property type="protein sequence ID" value="PRH38691.1"/>
    <property type="molecule type" value="Genomic_DNA"/>
</dbReference>
<gene>
    <name evidence="10" type="ORF">C6T65_30150</name>
</gene>
<sequence length="477" mass="54825">MKFDPDIEAFIKDFVKDLRENNVAVFAGAGMSKGSGFVDWPTLLSDIAEELGLSINKEYDLISLAQYHVNHRGNRSGIKRKILEEFSEQAEPSKTHTILSRLPIQTYWTTNYDTLIEDTLRKSQKIPDIKFSVKQLANTRPKRDAVIYKMHGDVHSPDDAIITKEQYEAYHRTHAPFITALSGDLISKTFLFIGFSFADPNLDYVLSRLNQESVERQHYCFMKKETRATEDDDETFNYKQRKQNLRVADLKRYKIKALLVDDYPDIFSILEEVERRHKKNTVFISGSADEYGGWDRIHAQKFIHKLSKEIINCGATIVNGFGWGVGSAVINGALEAIYENYERSSEDQLIVRPFPQFETGNKKLPDLWEDYRQRMISLAGIAVFIFGNKFDDNRNIIQADGVIREFEISVNHGLIPIPIASTSYAAKEIFDRIEKNPRKFYGDIDWIFPEIKDLSDPALTIDTLTKKVATIIKKLNK</sequence>
<proteinExistence type="inferred from homology"/>
<dbReference type="GO" id="GO:0051607">
    <property type="term" value="P:defense response to virus"/>
    <property type="evidence" value="ECO:0007669"/>
    <property type="project" value="UniProtKB-KW"/>
</dbReference>
<dbReference type="SUPFAM" id="SSF52467">
    <property type="entry name" value="DHS-like NAD/FAD-binding domain"/>
    <property type="match status" value="1"/>
</dbReference>
<evidence type="ECO:0000313" key="11">
    <source>
        <dbReference type="Proteomes" id="UP000237632"/>
    </source>
</evidence>
<evidence type="ECO:0000313" key="10">
    <source>
        <dbReference type="EMBL" id="PRH38691.1"/>
    </source>
</evidence>
<dbReference type="GO" id="GO:0003953">
    <property type="term" value="F:NAD+ nucleosidase activity"/>
    <property type="evidence" value="ECO:0007669"/>
    <property type="project" value="UniProtKB-EC"/>
</dbReference>
<accession>A0AA44XUK1</accession>
<evidence type="ECO:0000256" key="5">
    <source>
        <dbReference type="ARBA" id="ARBA00035014"/>
    </source>
</evidence>
<dbReference type="Proteomes" id="UP000237632">
    <property type="component" value="Unassembled WGS sequence"/>
</dbReference>
<dbReference type="InterPro" id="IPR041486">
    <property type="entry name" value="ThsA_STALD"/>
</dbReference>
<keyword evidence="2" id="KW-0520">NAD</keyword>
<dbReference type="RefSeq" id="WP_105857051.1">
    <property type="nucleotide sequence ID" value="NZ_PVHK01000230.1"/>
</dbReference>
<comment type="caution">
    <text evidence="8">Lacks conserved residue(s) required for the propagation of feature annotation.</text>
</comment>
<evidence type="ECO:0000259" key="9">
    <source>
        <dbReference type="PROSITE" id="PS50305"/>
    </source>
</evidence>
<comment type="catalytic activity">
    <reaction evidence="7">
        <text>NAD(+) + H2O = ADP-D-ribose + nicotinamide + H(+)</text>
        <dbReference type="Rhea" id="RHEA:16301"/>
        <dbReference type="ChEBI" id="CHEBI:15377"/>
        <dbReference type="ChEBI" id="CHEBI:15378"/>
        <dbReference type="ChEBI" id="CHEBI:17154"/>
        <dbReference type="ChEBI" id="CHEBI:57540"/>
        <dbReference type="ChEBI" id="CHEBI:57967"/>
        <dbReference type="EC" id="3.2.2.5"/>
    </reaction>
    <physiologicalReaction direction="left-to-right" evidence="7">
        <dbReference type="Rhea" id="RHEA:16302"/>
    </physiologicalReaction>
</comment>
<keyword evidence="3" id="KW-0051">Antiviral defense</keyword>
<protein>
    <recommendedName>
        <fullName evidence="6">NAD(+) hydrolase ThsA</fullName>
        <ecNumber evidence="4">3.2.2.5</ecNumber>
    </recommendedName>
</protein>
<evidence type="ECO:0000256" key="7">
    <source>
        <dbReference type="ARBA" id="ARBA00047575"/>
    </source>
</evidence>
<dbReference type="InterPro" id="IPR026590">
    <property type="entry name" value="Ssirtuin_cat_dom"/>
</dbReference>
<dbReference type="Gene3D" id="3.40.50.1220">
    <property type="entry name" value="TPP-binding domain"/>
    <property type="match status" value="1"/>
</dbReference>
<feature type="domain" description="Deacetylase sirtuin-type" evidence="9">
    <location>
        <begin position="4"/>
        <end position="295"/>
    </location>
</feature>